<feature type="transmembrane region" description="Helical" evidence="1">
    <location>
        <begin position="16"/>
        <end position="38"/>
    </location>
</feature>
<dbReference type="Proteomes" id="UP000252008">
    <property type="component" value="Unassembled WGS sequence"/>
</dbReference>
<dbReference type="STRING" id="39692.BST38_12380"/>
<name>A0A375YM56_MYCPF</name>
<keyword evidence="1" id="KW-1133">Transmembrane helix</keyword>
<feature type="transmembrane region" description="Helical" evidence="1">
    <location>
        <begin position="188"/>
        <end position="205"/>
    </location>
</feature>
<feature type="transmembrane region" description="Helical" evidence="1">
    <location>
        <begin position="87"/>
        <end position="111"/>
    </location>
</feature>
<evidence type="ECO:0000313" key="3">
    <source>
        <dbReference type="EMBL" id="SRX82182.1"/>
    </source>
</evidence>
<feature type="transmembrane region" description="Helical" evidence="1">
    <location>
        <begin position="44"/>
        <end position="66"/>
    </location>
</feature>
<evidence type="ECO:0000313" key="4">
    <source>
        <dbReference type="Proteomes" id="UP000252008"/>
    </source>
</evidence>
<dbReference type="GO" id="GO:0004175">
    <property type="term" value="F:endopeptidase activity"/>
    <property type="evidence" value="ECO:0007669"/>
    <property type="project" value="UniProtKB-ARBA"/>
</dbReference>
<dbReference type="AlphaFoldDB" id="A0A375YM56"/>
<keyword evidence="1" id="KW-0472">Membrane</keyword>
<accession>A0A375YM56</accession>
<sequence length="237" mass="25016">MSTDQHLPARRHRWGIGAFVVVEAVYLLTAVLVALAVAGPQPNHVSVVLIAVGVPSLLAAALAVVITRLRGNGPRIDLRLQWSSRAAGIGVLFGVAGLFVTVPASLLWIRVVGDDATSAAGEVFGGLRGGWGWAIAVFVLIALVAPVCEEIVYRGLLWGAVDQRWGRWAAFGVTTVVFAVAHLEWTRIPLLLVVAIPIGLARLYTDNLCAGILAHQVTNLLPGLVLMYTVAGAMPAV</sequence>
<feature type="transmembrane region" description="Helical" evidence="1">
    <location>
        <begin position="131"/>
        <end position="153"/>
    </location>
</feature>
<keyword evidence="4" id="KW-1185">Reference proteome</keyword>
<reference evidence="3 4" key="1">
    <citation type="submission" date="2018-05" db="EMBL/GenBank/DDBJ databases">
        <authorList>
            <consortium name="IHU Genomes"/>
        </authorList>
    </citation>
    <scope>NUCLEOTIDE SEQUENCE [LARGE SCALE GENOMIC DNA]</scope>
    <source>
        <strain evidence="3 4">P7335</strain>
    </source>
</reference>
<organism evidence="3 4">
    <name type="scientific">Mycolicibacterium parafortuitum</name>
    <name type="common">Mycobacterium parafortuitum</name>
    <dbReference type="NCBI Taxonomy" id="39692"/>
    <lineage>
        <taxon>Bacteria</taxon>
        <taxon>Bacillati</taxon>
        <taxon>Actinomycetota</taxon>
        <taxon>Actinomycetes</taxon>
        <taxon>Mycobacteriales</taxon>
        <taxon>Mycobacteriaceae</taxon>
        <taxon>Mycolicibacterium</taxon>
    </lineage>
</organism>
<dbReference type="EMBL" id="UEGS01000001">
    <property type="protein sequence ID" value="SRX82182.1"/>
    <property type="molecule type" value="Genomic_DNA"/>
</dbReference>
<dbReference type="PANTHER" id="PTHR36435">
    <property type="entry name" value="SLR1288 PROTEIN"/>
    <property type="match status" value="1"/>
</dbReference>
<proteinExistence type="predicted"/>
<dbReference type="Pfam" id="PF02517">
    <property type="entry name" value="Rce1-like"/>
    <property type="match status" value="1"/>
</dbReference>
<dbReference type="RefSeq" id="WP_083143609.1">
    <property type="nucleotide sequence ID" value="NZ_MVID01000009.1"/>
</dbReference>
<protein>
    <recommendedName>
        <fullName evidence="2">CAAX prenyl protease 2/Lysostaphin resistance protein A-like domain-containing protein</fullName>
    </recommendedName>
</protein>
<keyword evidence="1" id="KW-0812">Transmembrane</keyword>
<feature type="transmembrane region" description="Helical" evidence="1">
    <location>
        <begin position="165"/>
        <end position="182"/>
    </location>
</feature>
<dbReference type="InterPro" id="IPR052710">
    <property type="entry name" value="CAAX_protease"/>
</dbReference>
<dbReference type="PANTHER" id="PTHR36435:SF1">
    <property type="entry name" value="CAAX AMINO TERMINAL PROTEASE FAMILY PROTEIN"/>
    <property type="match status" value="1"/>
</dbReference>
<evidence type="ECO:0000256" key="1">
    <source>
        <dbReference type="SAM" id="Phobius"/>
    </source>
</evidence>
<feature type="domain" description="CAAX prenyl protease 2/Lysostaphin resistance protein A-like" evidence="2">
    <location>
        <begin position="132"/>
        <end position="221"/>
    </location>
</feature>
<gene>
    <name evidence="3" type="ORF">MPP7335_03942</name>
</gene>
<feature type="transmembrane region" description="Helical" evidence="1">
    <location>
        <begin position="217"/>
        <end position="236"/>
    </location>
</feature>
<dbReference type="InterPro" id="IPR003675">
    <property type="entry name" value="Rce1/LyrA-like_dom"/>
</dbReference>
<dbReference type="GO" id="GO:0080120">
    <property type="term" value="P:CAAX-box protein maturation"/>
    <property type="evidence" value="ECO:0007669"/>
    <property type="project" value="UniProtKB-ARBA"/>
</dbReference>
<evidence type="ECO:0000259" key="2">
    <source>
        <dbReference type="Pfam" id="PF02517"/>
    </source>
</evidence>